<dbReference type="Proteomes" id="UP001431783">
    <property type="component" value="Unassembled WGS sequence"/>
</dbReference>
<accession>A0AAW1UIX0</accession>
<keyword evidence="1" id="KW-1133">Transmembrane helix</keyword>
<keyword evidence="1" id="KW-0812">Transmembrane</keyword>
<feature type="transmembrane region" description="Helical" evidence="1">
    <location>
        <begin position="71"/>
        <end position="94"/>
    </location>
</feature>
<comment type="caution">
    <text evidence="2">The sequence shown here is derived from an EMBL/GenBank/DDBJ whole genome shotgun (WGS) entry which is preliminary data.</text>
</comment>
<dbReference type="AlphaFoldDB" id="A0AAW1UIX0"/>
<protein>
    <submittedName>
        <fullName evidence="2">Uncharacterized protein</fullName>
    </submittedName>
</protein>
<evidence type="ECO:0000256" key="1">
    <source>
        <dbReference type="SAM" id="Phobius"/>
    </source>
</evidence>
<sequence>MKHSRYSLSDPLVNMRLLSSSTKTYESIVIPSSQEDEFCNSIKIDKFVESSADKGNVVELTKDKPKRTRKFYIIGITIALLISFVLGIILFITVSDSTSVKNVMSRYFK</sequence>
<dbReference type="EMBL" id="JARQZJ010000061">
    <property type="protein sequence ID" value="KAK9879359.1"/>
    <property type="molecule type" value="Genomic_DNA"/>
</dbReference>
<keyword evidence="3" id="KW-1185">Reference proteome</keyword>
<gene>
    <name evidence="2" type="ORF">WA026_004208</name>
</gene>
<name>A0AAW1UIX0_9CUCU</name>
<keyword evidence="1" id="KW-0472">Membrane</keyword>
<organism evidence="2 3">
    <name type="scientific">Henosepilachna vigintioctopunctata</name>
    <dbReference type="NCBI Taxonomy" id="420089"/>
    <lineage>
        <taxon>Eukaryota</taxon>
        <taxon>Metazoa</taxon>
        <taxon>Ecdysozoa</taxon>
        <taxon>Arthropoda</taxon>
        <taxon>Hexapoda</taxon>
        <taxon>Insecta</taxon>
        <taxon>Pterygota</taxon>
        <taxon>Neoptera</taxon>
        <taxon>Endopterygota</taxon>
        <taxon>Coleoptera</taxon>
        <taxon>Polyphaga</taxon>
        <taxon>Cucujiformia</taxon>
        <taxon>Coccinelloidea</taxon>
        <taxon>Coccinellidae</taxon>
        <taxon>Epilachninae</taxon>
        <taxon>Epilachnini</taxon>
        <taxon>Henosepilachna</taxon>
    </lineage>
</organism>
<evidence type="ECO:0000313" key="2">
    <source>
        <dbReference type="EMBL" id="KAK9879359.1"/>
    </source>
</evidence>
<reference evidence="2 3" key="1">
    <citation type="submission" date="2023-03" db="EMBL/GenBank/DDBJ databases">
        <title>Genome insight into feeding habits of ladybird beetles.</title>
        <authorList>
            <person name="Li H.-S."/>
            <person name="Huang Y.-H."/>
            <person name="Pang H."/>
        </authorList>
    </citation>
    <scope>NUCLEOTIDE SEQUENCE [LARGE SCALE GENOMIC DNA]</scope>
    <source>
        <strain evidence="2">SYSU_2023b</strain>
        <tissue evidence="2">Whole body</tissue>
    </source>
</reference>
<proteinExistence type="predicted"/>
<evidence type="ECO:0000313" key="3">
    <source>
        <dbReference type="Proteomes" id="UP001431783"/>
    </source>
</evidence>